<evidence type="ECO:0000313" key="7">
    <source>
        <dbReference type="Proteomes" id="UP000284375"/>
    </source>
</evidence>
<dbReference type="HAMAP" id="MF_03037">
    <property type="entry name" value="ciao1"/>
    <property type="match status" value="1"/>
</dbReference>
<dbReference type="Gene3D" id="2.130.10.10">
    <property type="entry name" value="YVTN repeat-like/Quinoprotein amine dehydrogenase"/>
    <property type="match status" value="2"/>
</dbReference>
<name>A0A423WMF0_CYTCH</name>
<evidence type="ECO:0000313" key="6">
    <source>
        <dbReference type="EMBL" id="ROW04373.1"/>
    </source>
</evidence>
<dbReference type="SMART" id="SM00320">
    <property type="entry name" value="WD40"/>
    <property type="match status" value="6"/>
</dbReference>
<accession>A0A423WMF0</accession>
<evidence type="ECO:0000256" key="2">
    <source>
        <dbReference type="ARBA" id="ARBA00022737"/>
    </source>
</evidence>
<evidence type="ECO:0000256" key="5">
    <source>
        <dbReference type="SAM" id="MobiDB-lite"/>
    </source>
</evidence>
<evidence type="ECO:0000256" key="1">
    <source>
        <dbReference type="ARBA" id="ARBA00022574"/>
    </source>
</evidence>
<keyword evidence="7" id="KW-1185">Reference proteome</keyword>
<organism evidence="6 7">
    <name type="scientific">Cytospora chrysosperma</name>
    <name type="common">Cytospora canker fungus</name>
    <name type="synonym">Sphaeria chrysosperma</name>
    <dbReference type="NCBI Taxonomy" id="252740"/>
    <lineage>
        <taxon>Eukaryota</taxon>
        <taxon>Fungi</taxon>
        <taxon>Dikarya</taxon>
        <taxon>Ascomycota</taxon>
        <taxon>Pezizomycotina</taxon>
        <taxon>Sordariomycetes</taxon>
        <taxon>Sordariomycetidae</taxon>
        <taxon>Diaporthales</taxon>
        <taxon>Cytosporaceae</taxon>
        <taxon>Cytospora</taxon>
    </lineage>
</organism>
<evidence type="ECO:0000256" key="4">
    <source>
        <dbReference type="PROSITE-ProRule" id="PRU00221"/>
    </source>
</evidence>
<dbReference type="InterPro" id="IPR015943">
    <property type="entry name" value="WD40/YVTN_repeat-like_dom_sf"/>
</dbReference>
<dbReference type="PROSITE" id="PS50082">
    <property type="entry name" value="WD_REPEATS_2"/>
    <property type="match status" value="3"/>
</dbReference>
<dbReference type="PANTHER" id="PTHR19920">
    <property type="entry name" value="WD40 PROTEIN CIAO1"/>
    <property type="match status" value="1"/>
</dbReference>
<comment type="function">
    <text evidence="3">Essential component of the cytosolic iron-sulfur (Fe/S) protein assembly machinery. Required for the maturation of extramitochondrial Fe/S proteins.</text>
</comment>
<feature type="repeat" description="WD" evidence="4">
    <location>
        <begin position="215"/>
        <end position="257"/>
    </location>
</feature>
<feature type="compositionally biased region" description="Low complexity" evidence="5">
    <location>
        <begin position="399"/>
        <end position="420"/>
    </location>
</feature>
<dbReference type="PROSITE" id="PS50294">
    <property type="entry name" value="WD_REPEATS_REGION"/>
    <property type="match status" value="1"/>
</dbReference>
<proteinExistence type="inferred from homology"/>
<reference evidence="6 7" key="1">
    <citation type="submission" date="2015-09" db="EMBL/GenBank/DDBJ databases">
        <title>Host preference determinants of Valsa canker pathogens revealed by comparative genomics.</title>
        <authorList>
            <person name="Yin Z."/>
            <person name="Huang L."/>
        </authorList>
    </citation>
    <scope>NUCLEOTIDE SEQUENCE [LARGE SCALE GENOMIC DNA]</scope>
    <source>
        <strain evidence="6 7">YSFL</strain>
    </source>
</reference>
<dbReference type="OrthoDB" id="284782at2759"/>
<dbReference type="Proteomes" id="UP000284375">
    <property type="component" value="Unassembled WGS sequence"/>
</dbReference>
<dbReference type="GO" id="GO:0097361">
    <property type="term" value="C:cytosolic [4Fe-4S] assembly targeting complex"/>
    <property type="evidence" value="ECO:0007669"/>
    <property type="project" value="InterPro"/>
</dbReference>
<dbReference type="Pfam" id="PF00400">
    <property type="entry name" value="WD40"/>
    <property type="match status" value="4"/>
</dbReference>
<keyword evidence="1 4" id="KW-0853">WD repeat</keyword>
<gene>
    <name evidence="3" type="primary">CIA1</name>
    <name evidence="6" type="ORF">VSDG_00711</name>
</gene>
<keyword evidence="2" id="KW-0677">Repeat</keyword>
<dbReference type="EMBL" id="LJZO01000002">
    <property type="protein sequence ID" value="ROW04373.1"/>
    <property type="molecule type" value="Genomic_DNA"/>
</dbReference>
<dbReference type="InterPro" id="IPR028608">
    <property type="entry name" value="CIAO1/Cia1"/>
</dbReference>
<dbReference type="InterPro" id="IPR036322">
    <property type="entry name" value="WD40_repeat_dom_sf"/>
</dbReference>
<feature type="region of interest" description="Disordered" evidence="5">
    <location>
        <begin position="390"/>
        <end position="420"/>
    </location>
</feature>
<protein>
    <recommendedName>
        <fullName evidence="3">Probable cytosolic iron-sulfur protein assembly protein 1</fullName>
    </recommendedName>
</protein>
<feature type="region of interest" description="Disordered" evidence="5">
    <location>
        <begin position="311"/>
        <end position="333"/>
    </location>
</feature>
<dbReference type="InterPro" id="IPR001680">
    <property type="entry name" value="WD40_rpt"/>
</dbReference>
<dbReference type="GO" id="GO:0016226">
    <property type="term" value="P:iron-sulfur cluster assembly"/>
    <property type="evidence" value="ECO:0007669"/>
    <property type="project" value="UniProtKB-UniRule"/>
</dbReference>
<dbReference type="AlphaFoldDB" id="A0A423WMF0"/>
<dbReference type="PANTHER" id="PTHR19920:SF0">
    <property type="entry name" value="CYTOSOLIC IRON-SULFUR PROTEIN ASSEMBLY PROTEIN CIAO1-RELATED"/>
    <property type="match status" value="1"/>
</dbReference>
<feature type="repeat" description="WD" evidence="4">
    <location>
        <begin position="271"/>
        <end position="317"/>
    </location>
</feature>
<sequence length="477" mass="51360">MASSGGGGGGDVSLRPLPAFRPELYQRAWASIPHPTLPLLATCHSKAVTVYSLSTLSSHSTLTGGHARSVRSAAWKPAQPPHKLCLATGSFDSTAALWRWDGDNVPFTSSPAGANPVQQQQKNTGDNLEVEITAASIPTNGNNNNNHNDDDGASDKEEDWEFSLVLEGHESEVKSVAFSPSAQYLATCSRDKTVWIWEDVGADEADDEWETVAVLNEHEADVKCVAWCPDVPGRTARGKYGAEVLASSSYDNTVRVWREDGDGEWVCVAVLEGHDGTVWGVQWESDTARTKFPRLMSFSADKTIRIWTMREDDDEEEGGDGRNPLFRPGLGGIPNTMRQSVREEWDCTVVLPAVHTRDVYSAAWSVNTGLIASTGSDGIIAIYKEDGDSKAATNGPGGAESAAGGEGAAPSAAPSDSPGPGRWRVLSTLKNAHGPYEINHITWCRRFDPDAVDRGIEEMLVTTGDNGVVKPWQVITS</sequence>
<feature type="repeat" description="WD" evidence="4">
    <location>
        <begin position="166"/>
        <end position="198"/>
    </location>
</feature>
<comment type="similarity">
    <text evidence="3">Belongs to the WD repeat CIA1 family.</text>
</comment>
<dbReference type="STRING" id="252740.A0A423WMF0"/>
<comment type="caution">
    <text evidence="6">The sequence shown here is derived from an EMBL/GenBank/DDBJ whole genome shotgun (WGS) entry which is preliminary data.</text>
</comment>
<dbReference type="SUPFAM" id="SSF50978">
    <property type="entry name" value="WD40 repeat-like"/>
    <property type="match status" value="1"/>
</dbReference>
<evidence type="ECO:0000256" key="3">
    <source>
        <dbReference type="HAMAP-Rule" id="MF_03037"/>
    </source>
</evidence>
<feature type="region of interest" description="Disordered" evidence="5">
    <location>
        <begin position="135"/>
        <end position="157"/>
    </location>
</feature>